<protein>
    <submittedName>
        <fullName evidence="2">NAD-dependent epimerase/dehydratase family protein</fullName>
    </submittedName>
</protein>
<proteinExistence type="predicted"/>
<reference evidence="2" key="2">
    <citation type="journal article" date="2021" name="PeerJ">
        <title>Extensive microbial diversity within the chicken gut microbiome revealed by metagenomics and culture.</title>
        <authorList>
            <person name="Gilroy R."/>
            <person name="Ravi A."/>
            <person name="Getino M."/>
            <person name="Pursley I."/>
            <person name="Horton D.L."/>
            <person name="Alikhan N.F."/>
            <person name="Baker D."/>
            <person name="Gharbi K."/>
            <person name="Hall N."/>
            <person name="Watson M."/>
            <person name="Adriaenssens E.M."/>
            <person name="Foster-Nyarko E."/>
            <person name="Jarju S."/>
            <person name="Secka A."/>
            <person name="Antonio M."/>
            <person name="Oren A."/>
            <person name="Chaudhuri R.R."/>
            <person name="La Ragione R."/>
            <person name="Hildebrand F."/>
            <person name="Pallen M.J."/>
        </authorList>
    </citation>
    <scope>NUCLEOTIDE SEQUENCE</scope>
    <source>
        <strain evidence="2">G3-4614</strain>
    </source>
</reference>
<dbReference type="SUPFAM" id="SSF51735">
    <property type="entry name" value="NAD(P)-binding Rossmann-fold domains"/>
    <property type="match status" value="1"/>
</dbReference>
<accession>A0A9D9E2W8</accession>
<sequence length="335" mass="38525">MSKKILITGAGGFIGGFIVAEALKRGYETYAGVRHSTNMQFLQDERIRPVYLTYRDKHKLKDEIEAFTREHGKWDYIIHNLGLTKTSDKKRFDEINFEYMKNFVDTIISTGNTPEKFIYMSSLSAWTTGDKGYDPINDKDTPCPETAYGRSKLRSELYLRSLAGFPYVAMRPTGVYGPHEKDYLMMIKMINKGIDIAVGKKRKVYTFIYVKDLVKAIYLAIERGIAGHGYFIADGNTYSQRDFRKIVAARLGKKHVLSVTVPEALCRFVCAKAEDIAKKHHEASTLNRDKYYILKQHNWACDTSRAEEELGFFADYNLEQGIDEAVTWYEENGWI</sequence>
<dbReference type="Pfam" id="PF01370">
    <property type="entry name" value="Epimerase"/>
    <property type="match status" value="1"/>
</dbReference>
<dbReference type="InterPro" id="IPR036291">
    <property type="entry name" value="NAD(P)-bd_dom_sf"/>
</dbReference>
<gene>
    <name evidence="2" type="ORF">IAC54_05440</name>
</gene>
<dbReference type="PANTHER" id="PTHR48079">
    <property type="entry name" value="PROTEIN YEEZ"/>
    <property type="match status" value="1"/>
</dbReference>
<evidence type="ECO:0000259" key="1">
    <source>
        <dbReference type="Pfam" id="PF01370"/>
    </source>
</evidence>
<reference evidence="2" key="1">
    <citation type="submission" date="2020-10" db="EMBL/GenBank/DDBJ databases">
        <authorList>
            <person name="Gilroy R."/>
        </authorList>
    </citation>
    <scope>NUCLEOTIDE SEQUENCE</scope>
    <source>
        <strain evidence="2">G3-4614</strain>
    </source>
</reference>
<dbReference type="InterPro" id="IPR001509">
    <property type="entry name" value="Epimerase_deHydtase"/>
</dbReference>
<name>A0A9D9E2W8_9BACT</name>
<evidence type="ECO:0000313" key="3">
    <source>
        <dbReference type="Proteomes" id="UP000823636"/>
    </source>
</evidence>
<dbReference type="InterPro" id="IPR051783">
    <property type="entry name" value="NAD(P)-dependent_oxidoreduct"/>
</dbReference>
<evidence type="ECO:0000313" key="2">
    <source>
        <dbReference type="EMBL" id="MBO8438326.1"/>
    </source>
</evidence>
<dbReference type="GO" id="GO:0004029">
    <property type="term" value="F:aldehyde dehydrogenase (NAD+) activity"/>
    <property type="evidence" value="ECO:0007669"/>
    <property type="project" value="TreeGrafter"/>
</dbReference>
<organism evidence="2 3">
    <name type="scientific">Candidatus Caccoplasma merdipullorum</name>
    <dbReference type="NCBI Taxonomy" id="2840718"/>
    <lineage>
        <taxon>Bacteria</taxon>
        <taxon>Pseudomonadati</taxon>
        <taxon>Bacteroidota</taxon>
        <taxon>Bacteroidia</taxon>
        <taxon>Bacteroidales</taxon>
        <taxon>Bacteroidaceae</taxon>
        <taxon>Bacteroidaceae incertae sedis</taxon>
        <taxon>Candidatus Caccoplasma</taxon>
    </lineage>
</organism>
<dbReference type="PANTHER" id="PTHR48079:SF6">
    <property type="entry name" value="NAD(P)-BINDING DOMAIN-CONTAINING PROTEIN-RELATED"/>
    <property type="match status" value="1"/>
</dbReference>
<dbReference type="Gene3D" id="3.40.50.720">
    <property type="entry name" value="NAD(P)-binding Rossmann-like Domain"/>
    <property type="match status" value="1"/>
</dbReference>
<dbReference type="AlphaFoldDB" id="A0A9D9E2W8"/>
<dbReference type="GO" id="GO:0005737">
    <property type="term" value="C:cytoplasm"/>
    <property type="evidence" value="ECO:0007669"/>
    <property type="project" value="TreeGrafter"/>
</dbReference>
<feature type="domain" description="NAD-dependent epimerase/dehydratase" evidence="1">
    <location>
        <begin position="5"/>
        <end position="230"/>
    </location>
</feature>
<dbReference type="Proteomes" id="UP000823636">
    <property type="component" value="Unassembled WGS sequence"/>
</dbReference>
<comment type="caution">
    <text evidence="2">The sequence shown here is derived from an EMBL/GenBank/DDBJ whole genome shotgun (WGS) entry which is preliminary data.</text>
</comment>
<dbReference type="EMBL" id="JADIMW010000060">
    <property type="protein sequence ID" value="MBO8438326.1"/>
    <property type="molecule type" value="Genomic_DNA"/>
</dbReference>